<evidence type="ECO:0000256" key="1">
    <source>
        <dbReference type="ARBA" id="ARBA00005755"/>
    </source>
</evidence>
<organism evidence="10 11">
    <name type="scientific">Paramuricea clavata</name>
    <name type="common">Red gorgonian</name>
    <name type="synonym">Violescent sea-whip</name>
    <dbReference type="NCBI Taxonomy" id="317549"/>
    <lineage>
        <taxon>Eukaryota</taxon>
        <taxon>Metazoa</taxon>
        <taxon>Cnidaria</taxon>
        <taxon>Anthozoa</taxon>
        <taxon>Octocorallia</taxon>
        <taxon>Malacalcyonacea</taxon>
        <taxon>Plexauridae</taxon>
        <taxon>Paramuricea</taxon>
    </lineage>
</organism>
<proteinExistence type="inferred from homology"/>
<dbReference type="AlphaFoldDB" id="A0A6S7H835"/>
<evidence type="ECO:0000256" key="2">
    <source>
        <dbReference type="ARBA" id="ARBA00012417"/>
    </source>
</evidence>
<keyword evidence="4" id="KW-0548">Nucleotidyltransferase</keyword>
<sequence length="212" mass="25196">MKDFFDNFEISEPLEPRHAFFGGRTNATCLYYDVQPEEKIRYVDFCSLYPCDYFGLVKCSVLPPRALYHPVLHYRTQDKFMFPSCRTCADNLQQELCYHSDAERTLLGTWVTLELEKALEKGYELMKVDKVWHFPEHTHGLFKDYIDTFLKIKQEVEFHHMCDIVTSLVSYYSFPPYRRVAFLRNVTPTRRRGSTSLTTPQKKVFSWIQDKL</sequence>
<dbReference type="PANTHER" id="PTHR33568:SF3">
    <property type="entry name" value="DNA-DIRECTED DNA POLYMERASE"/>
    <property type="match status" value="1"/>
</dbReference>
<gene>
    <name evidence="10" type="ORF">PACLA_8A041432</name>
</gene>
<dbReference type="GO" id="GO:0003677">
    <property type="term" value="F:DNA binding"/>
    <property type="evidence" value="ECO:0007669"/>
    <property type="project" value="UniProtKB-KW"/>
</dbReference>
<dbReference type="PANTHER" id="PTHR33568">
    <property type="entry name" value="DNA POLYMERASE"/>
    <property type="match status" value="1"/>
</dbReference>
<protein>
    <recommendedName>
        <fullName evidence="2">DNA-directed DNA polymerase</fullName>
        <ecNumber evidence="2">2.7.7.7</ecNumber>
    </recommendedName>
</protein>
<evidence type="ECO:0000313" key="10">
    <source>
        <dbReference type="EMBL" id="CAB4000449.1"/>
    </source>
</evidence>
<evidence type="ECO:0000256" key="4">
    <source>
        <dbReference type="ARBA" id="ARBA00022695"/>
    </source>
</evidence>
<evidence type="ECO:0000256" key="5">
    <source>
        <dbReference type="ARBA" id="ARBA00022705"/>
    </source>
</evidence>
<keyword evidence="7" id="KW-0238">DNA-binding</keyword>
<dbReference type="GO" id="GO:0003887">
    <property type="term" value="F:DNA-directed DNA polymerase activity"/>
    <property type="evidence" value="ECO:0007669"/>
    <property type="project" value="UniProtKB-KW"/>
</dbReference>
<keyword evidence="3" id="KW-0808">Transferase</keyword>
<dbReference type="Proteomes" id="UP001152795">
    <property type="component" value="Unassembled WGS sequence"/>
</dbReference>
<comment type="catalytic activity">
    <reaction evidence="8">
        <text>DNA(n) + a 2'-deoxyribonucleoside 5'-triphosphate = DNA(n+1) + diphosphate</text>
        <dbReference type="Rhea" id="RHEA:22508"/>
        <dbReference type="Rhea" id="RHEA-COMP:17339"/>
        <dbReference type="Rhea" id="RHEA-COMP:17340"/>
        <dbReference type="ChEBI" id="CHEBI:33019"/>
        <dbReference type="ChEBI" id="CHEBI:61560"/>
        <dbReference type="ChEBI" id="CHEBI:173112"/>
        <dbReference type="EC" id="2.7.7.7"/>
    </reaction>
</comment>
<dbReference type="GO" id="GO:0006260">
    <property type="term" value="P:DNA replication"/>
    <property type="evidence" value="ECO:0007669"/>
    <property type="project" value="UniProtKB-KW"/>
</dbReference>
<reference evidence="10" key="1">
    <citation type="submission" date="2020-04" db="EMBL/GenBank/DDBJ databases">
        <authorList>
            <person name="Alioto T."/>
            <person name="Alioto T."/>
            <person name="Gomez Garrido J."/>
        </authorList>
    </citation>
    <scope>NUCLEOTIDE SEQUENCE</scope>
    <source>
        <strain evidence="10">A484AB</strain>
    </source>
</reference>
<dbReference type="InterPro" id="IPR004868">
    <property type="entry name" value="DNA-dir_DNA_pol_B_mt/vir"/>
</dbReference>
<evidence type="ECO:0000256" key="6">
    <source>
        <dbReference type="ARBA" id="ARBA00022932"/>
    </source>
</evidence>
<keyword evidence="11" id="KW-1185">Reference proteome</keyword>
<evidence type="ECO:0000256" key="3">
    <source>
        <dbReference type="ARBA" id="ARBA00022679"/>
    </source>
</evidence>
<evidence type="ECO:0000259" key="9">
    <source>
        <dbReference type="Pfam" id="PF03175"/>
    </source>
</evidence>
<dbReference type="EC" id="2.7.7.7" evidence="2"/>
<dbReference type="Pfam" id="PF03175">
    <property type="entry name" value="DNA_pol_B_2"/>
    <property type="match status" value="1"/>
</dbReference>
<name>A0A6S7H835_PARCT</name>
<keyword evidence="6" id="KW-0239">DNA-directed DNA polymerase</keyword>
<dbReference type="GO" id="GO:0000166">
    <property type="term" value="F:nucleotide binding"/>
    <property type="evidence" value="ECO:0007669"/>
    <property type="project" value="InterPro"/>
</dbReference>
<dbReference type="InterPro" id="IPR043502">
    <property type="entry name" value="DNA/RNA_pol_sf"/>
</dbReference>
<accession>A0A6S7H835</accession>
<evidence type="ECO:0000256" key="7">
    <source>
        <dbReference type="ARBA" id="ARBA00023125"/>
    </source>
</evidence>
<feature type="domain" description="DNA-directed DNA polymerase family B mitochondria/virus" evidence="9">
    <location>
        <begin position="53"/>
        <end position="156"/>
    </location>
</feature>
<keyword evidence="5" id="KW-0235">DNA replication</keyword>
<dbReference type="EMBL" id="CACRXK020003840">
    <property type="protein sequence ID" value="CAB4000449.1"/>
    <property type="molecule type" value="Genomic_DNA"/>
</dbReference>
<evidence type="ECO:0000313" key="11">
    <source>
        <dbReference type="Proteomes" id="UP001152795"/>
    </source>
</evidence>
<evidence type="ECO:0000256" key="8">
    <source>
        <dbReference type="ARBA" id="ARBA00049244"/>
    </source>
</evidence>
<comment type="caution">
    <text evidence="10">The sequence shown here is derived from an EMBL/GenBank/DDBJ whole genome shotgun (WGS) entry which is preliminary data.</text>
</comment>
<dbReference type="OrthoDB" id="6119432at2759"/>
<dbReference type="SUPFAM" id="SSF56672">
    <property type="entry name" value="DNA/RNA polymerases"/>
    <property type="match status" value="1"/>
</dbReference>
<comment type="similarity">
    <text evidence="1">Belongs to the DNA polymerase type-B family.</text>
</comment>